<dbReference type="PANTHER" id="PTHR47182">
    <property type="entry name" value="CELL WALL ALPHA-1,3-GLUCAN SYNTHASE AGS1-RELATED"/>
    <property type="match status" value="1"/>
</dbReference>
<organism evidence="2 3">
    <name type="scientific">Gymnopus androsaceus JB14</name>
    <dbReference type="NCBI Taxonomy" id="1447944"/>
    <lineage>
        <taxon>Eukaryota</taxon>
        <taxon>Fungi</taxon>
        <taxon>Dikarya</taxon>
        <taxon>Basidiomycota</taxon>
        <taxon>Agaricomycotina</taxon>
        <taxon>Agaricomycetes</taxon>
        <taxon>Agaricomycetidae</taxon>
        <taxon>Agaricales</taxon>
        <taxon>Marasmiineae</taxon>
        <taxon>Omphalotaceae</taxon>
        <taxon>Gymnopus</taxon>
    </lineage>
</organism>
<protein>
    <recommendedName>
        <fullName evidence="1">Mok11-13/Ags1-like CBM domain-containing protein</fullName>
    </recommendedName>
</protein>
<dbReference type="EMBL" id="ML769693">
    <property type="protein sequence ID" value="KAE9389512.1"/>
    <property type="molecule type" value="Genomic_DNA"/>
</dbReference>
<proteinExistence type="predicted"/>
<sequence length="76" mass="8981">EFTLMYYWATYFQVHVWDESDDFYYGNVDSDGVLDRLPPNTEATNYLNMSAPPKPHLSWMVYINDSTMTWYLAPQG</sequence>
<dbReference type="PANTHER" id="PTHR47182:SF2">
    <property type="entry name" value="CELL WALL ALPHA-1,3-GLUCAN SYNTHASE AGS1"/>
    <property type="match status" value="1"/>
</dbReference>
<dbReference type="Proteomes" id="UP000799118">
    <property type="component" value="Unassembled WGS sequence"/>
</dbReference>
<accession>A0A6A4GUL4</accession>
<dbReference type="Pfam" id="PF26122">
    <property type="entry name" value="CBM_Mok13"/>
    <property type="match status" value="1"/>
</dbReference>
<keyword evidence="3" id="KW-1185">Reference proteome</keyword>
<dbReference type="GO" id="GO:0047657">
    <property type="term" value="F:alpha-1,3-glucan synthase activity"/>
    <property type="evidence" value="ECO:0007669"/>
    <property type="project" value="TreeGrafter"/>
</dbReference>
<dbReference type="GO" id="GO:0009277">
    <property type="term" value="C:fungal-type cell wall"/>
    <property type="evidence" value="ECO:0007669"/>
    <property type="project" value="TreeGrafter"/>
</dbReference>
<evidence type="ECO:0000313" key="2">
    <source>
        <dbReference type="EMBL" id="KAE9389512.1"/>
    </source>
</evidence>
<evidence type="ECO:0000259" key="1">
    <source>
        <dbReference type="Pfam" id="PF26122"/>
    </source>
</evidence>
<reference evidence="2" key="1">
    <citation type="journal article" date="2019" name="Environ. Microbiol.">
        <title>Fungal ecological strategies reflected in gene transcription - a case study of two litter decomposers.</title>
        <authorList>
            <person name="Barbi F."/>
            <person name="Kohler A."/>
            <person name="Barry K."/>
            <person name="Baskaran P."/>
            <person name="Daum C."/>
            <person name="Fauchery L."/>
            <person name="Ihrmark K."/>
            <person name="Kuo A."/>
            <person name="LaButti K."/>
            <person name="Lipzen A."/>
            <person name="Morin E."/>
            <person name="Grigoriev I.V."/>
            <person name="Henrissat B."/>
            <person name="Lindahl B."/>
            <person name="Martin F."/>
        </authorList>
    </citation>
    <scope>NUCLEOTIDE SEQUENCE</scope>
    <source>
        <strain evidence="2">JB14</strain>
    </source>
</reference>
<dbReference type="InterPro" id="IPR058659">
    <property type="entry name" value="Mok11-13/Ags1-like_CBM"/>
</dbReference>
<dbReference type="InterPro" id="IPR058655">
    <property type="entry name" value="Mok11-14/Ags1-like"/>
</dbReference>
<dbReference type="AlphaFoldDB" id="A0A6A4GUL4"/>
<feature type="domain" description="Mok11-13/Ags1-like CBM" evidence="1">
    <location>
        <begin position="1"/>
        <end position="75"/>
    </location>
</feature>
<dbReference type="GO" id="GO:0070600">
    <property type="term" value="P:fungal-type cell wall (1-&gt;3)-alpha-glucan biosynthetic process"/>
    <property type="evidence" value="ECO:0007669"/>
    <property type="project" value="TreeGrafter"/>
</dbReference>
<dbReference type="OrthoDB" id="512920at2759"/>
<evidence type="ECO:0000313" key="3">
    <source>
        <dbReference type="Proteomes" id="UP000799118"/>
    </source>
</evidence>
<name>A0A6A4GUL4_9AGAR</name>
<feature type="non-terminal residue" evidence="2">
    <location>
        <position position="1"/>
    </location>
</feature>
<gene>
    <name evidence="2" type="ORF">BT96DRAFT_834781</name>
</gene>